<evidence type="ECO:0000313" key="2">
    <source>
        <dbReference type="Proteomes" id="UP001222770"/>
    </source>
</evidence>
<dbReference type="RefSeq" id="WP_277280760.1">
    <property type="nucleotide sequence ID" value="NZ_JAROCY010000041.1"/>
</dbReference>
<dbReference type="Proteomes" id="UP001222770">
    <property type="component" value="Unassembled WGS sequence"/>
</dbReference>
<name>A0ABT6CQ55_9SPHN</name>
<reference evidence="1 2" key="1">
    <citation type="submission" date="2023-03" db="EMBL/GenBank/DDBJ databases">
        <title>Novosphingobium cyanobacteriorum sp. nov., isolated from a eutrophic reservoir during the Microcystis bloom period.</title>
        <authorList>
            <person name="Kang M."/>
            <person name="Le V."/>
            <person name="Ko S.-R."/>
            <person name="Lee S.-A."/>
            <person name="Ahn C.-Y."/>
        </authorList>
    </citation>
    <scope>NUCLEOTIDE SEQUENCE [LARGE SCALE GENOMIC DNA]</scope>
    <source>
        <strain evidence="1 2">HBC54</strain>
    </source>
</reference>
<sequence>MTVHWFTDPAANGPSVITPTFTEVELQALVEILKFAHDPANAEMELLLCMDAAGTCEHGRSTGRKAAPFTPEIESAIAAGGGVRLWHNHPSQDSLSHHDWLCAGMSDMVEVLALNAKGSIFVGRIVKWDDRLHGLCEWLPRLAADLEMHVDGLAKKRRLDAIHLVAMANLTMHMLNTALAKTTPVRYAYALKNADQMTIAAAGALSLIADGIAFAEQAIQEWLDKHAPASDAEPL</sequence>
<organism evidence="1 2">
    <name type="scientific">Novosphingobium cyanobacteriorum</name>
    <dbReference type="NCBI Taxonomy" id="3024215"/>
    <lineage>
        <taxon>Bacteria</taxon>
        <taxon>Pseudomonadati</taxon>
        <taxon>Pseudomonadota</taxon>
        <taxon>Alphaproteobacteria</taxon>
        <taxon>Sphingomonadales</taxon>
        <taxon>Sphingomonadaceae</taxon>
        <taxon>Novosphingobium</taxon>
    </lineage>
</organism>
<gene>
    <name evidence="1" type="ORF">POM99_21415</name>
</gene>
<comment type="caution">
    <text evidence="1">The sequence shown here is derived from an EMBL/GenBank/DDBJ whole genome shotgun (WGS) entry which is preliminary data.</text>
</comment>
<proteinExistence type="predicted"/>
<dbReference type="EMBL" id="JAROCY010000041">
    <property type="protein sequence ID" value="MDF8335768.1"/>
    <property type="molecule type" value="Genomic_DNA"/>
</dbReference>
<evidence type="ECO:0000313" key="1">
    <source>
        <dbReference type="EMBL" id="MDF8335768.1"/>
    </source>
</evidence>
<accession>A0ABT6CQ55</accession>
<keyword evidence="2" id="KW-1185">Reference proteome</keyword>
<evidence type="ECO:0008006" key="3">
    <source>
        <dbReference type="Google" id="ProtNLM"/>
    </source>
</evidence>
<protein>
    <recommendedName>
        <fullName evidence="3">RadC-like JAB domain-containing protein</fullName>
    </recommendedName>
</protein>